<organism evidence="11 12">
    <name type="scientific">Aphanocapsa feldmannii 277cV</name>
    <dbReference type="NCBI Taxonomy" id="2507553"/>
    <lineage>
        <taxon>Bacteria</taxon>
        <taxon>Bacillati</taxon>
        <taxon>Cyanobacteriota</taxon>
        <taxon>Cyanophyceae</taxon>
        <taxon>Oscillatoriophycideae</taxon>
        <taxon>Chroococcales</taxon>
        <taxon>Microcystaceae</taxon>
        <taxon>Aphanocapsa</taxon>
    </lineage>
</organism>
<dbReference type="Pfam" id="PF00266">
    <property type="entry name" value="Aminotran_5"/>
    <property type="match status" value="1"/>
</dbReference>
<dbReference type="InterPro" id="IPR015424">
    <property type="entry name" value="PyrdxlP-dep_Trfase"/>
</dbReference>
<dbReference type="InterPro" id="IPR000192">
    <property type="entry name" value="Aminotrans_V_dom"/>
</dbReference>
<dbReference type="Proteomes" id="UP000317990">
    <property type="component" value="Unassembled WGS sequence"/>
</dbReference>
<comment type="similarity">
    <text evidence="2">Belongs to the class-V pyridoxal-phosphate-dependent aminotransferase family. NifS/IscS subfamily.</text>
</comment>
<evidence type="ECO:0000256" key="1">
    <source>
        <dbReference type="ARBA" id="ARBA00001933"/>
    </source>
</evidence>
<evidence type="ECO:0000256" key="8">
    <source>
        <dbReference type="ARBA" id="ARBA00050776"/>
    </source>
</evidence>
<dbReference type="SUPFAM" id="SSF53383">
    <property type="entry name" value="PLP-dependent transferases"/>
    <property type="match status" value="1"/>
</dbReference>
<dbReference type="PANTHER" id="PTHR11601">
    <property type="entry name" value="CYSTEINE DESULFURYLASE FAMILY MEMBER"/>
    <property type="match status" value="1"/>
</dbReference>
<dbReference type="AlphaFoldDB" id="A0A524RKR6"/>
<sequence>MQPHTEPQTDPTPASVPASPDVTGYCDGSASAPLHAAVATAMDVAQRQCWGNPSSIHTHGSMAAEAMERARLQVAALVGVSPDWVTFTSGGTEANHLALEGLLADRPAGRLLISAVEHPAMALPARRLGQAGWKLETIPVDGEGLLDLQALEVQLRQGADLVSVIGGQSEVGTLQPLAAISDICHHHAVPFHSDAVQLAGKVPLAMGRQGPDLLSLSAHKFMGPKGVGALVADPALPLSPRLLGGSQEAGRRAGTQPVPLIVGMGVACAVSLDTASEAMERVGQLRDRLLEDCLKRPGMTLTGPRLQRLPHHISLLVGTPQGEPLDGRALVRGLNREGFSVSSGSACAAGQSGDSPVLTAMGIPSPWRRSGLRISLGPWVSETRVLQLPSTLDRVRRESGLVRATDLRASS</sequence>
<dbReference type="GO" id="GO:0031071">
    <property type="term" value="F:cysteine desulfurase activity"/>
    <property type="evidence" value="ECO:0007669"/>
    <property type="project" value="UniProtKB-EC"/>
</dbReference>
<dbReference type="InterPro" id="IPR015421">
    <property type="entry name" value="PyrdxlP-dep_Trfase_major"/>
</dbReference>
<proteinExistence type="inferred from homology"/>
<accession>A0A524RKR6</accession>
<comment type="cofactor">
    <cofactor evidence="1">
        <name>pyridoxal 5'-phosphate</name>
        <dbReference type="ChEBI" id="CHEBI:597326"/>
    </cofactor>
</comment>
<evidence type="ECO:0000313" key="11">
    <source>
        <dbReference type="EMBL" id="TGG90469.1"/>
    </source>
</evidence>
<evidence type="ECO:0000256" key="6">
    <source>
        <dbReference type="ARBA" id="ARBA00023004"/>
    </source>
</evidence>
<dbReference type="GO" id="GO:0051536">
    <property type="term" value="F:iron-sulfur cluster binding"/>
    <property type="evidence" value="ECO:0007669"/>
    <property type="project" value="UniProtKB-KW"/>
</dbReference>
<feature type="domain" description="Aminotransferase class V" evidence="10">
    <location>
        <begin position="25"/>
        <end position="385"/>
    </location>
</feature>
<comment type="catalytic activity">
    <reaction evidence="8">
        <text>(sulfur carrier)-H + L-cysteine = (sulfur carrier)-SH + L-alanine</text>
        <dbReference type="Rhea" id="RHEA:43892"/>
        <dbReference type="Rhea" id="RHEA-COMP:14737"/>
        <dbReference type="Rhea" id="RHEA-COMP:14739"/>
        <dbReference type="ChEBI" id="CHEBI:29917"/>
        <dbReference type="ChEBI" id="CHEBI:35235"/>
        <dbReference type="ChEBI" id="CHEBI:57972"/>
        <dbReference type="ChEBI" id="CHEBI:64428"/>
        <dbReference type="EC" id="2.8.1.7"/>
    </reaction>
</comment>
<dbReference type="Gene3D" id="3.40.640.10">
    <property type="entry name" value="Type I PLP-dependent aspartate aminotransferase-like (Major domain)"/>
    <property type="match status" value="1"/>
</dbReference>
<feature type="compositionally biased region" description="Polar residues" evidence="9">
    <location>
        <begin position="1"/>
        <end position="12"/>
    </location>
</feature>
<keyword evidence="5" id="KW-0663">Pyridoxal phosphate</keyword>
<dbReference type="Gene3D" id="3.90.1150.10">
    <property type="entry name" value="Aspartate Aminotransferase, domain 1"/>
    <property type="match status" value="1"/>
</dbReference>
<evidence type="ECO:0000259" key="10">
    <source>
        <dbReference type="Pfam" id="PF00266"/>
    </source>
</evidence>
<dbReference type="InterPro" id="IPR016454">
    <property type="entry name" value="Cysteine_dSase"/>
</dbReference>
<evidence type="ECO:0000256" key="7">
    <source>
        <dbReference type="ARBA" id="ARBA00023014"/>
    </source>
</evidence>
<evidence type="ECO:0000256" key="9">
    <source>
        <dbReference type="SAM" id="MobiDB-lite"/>
    </source>
</evidence>
<keyword evidence="6" id="KW-0408">Iron</keyword>
<evidence type="ECO:0000256" key="4">
    <source>
        <dbReference type="ARBA" id="ARBA00022723"/>
    </source>
</evidence>
<dbReference type="PANTHER" id="PTHR11601:SF34">
    <property type="entry name" value="CYSTEINE DESULFURASE"/>
    <property type="match status" value="1"/>
</dbReference>
<keyword evidence="4" id="KW-0479">Metal-binding</keyword>
<keyword evidence="3" id="KW-0808">Transferase</keyword>
<dbReference type="InterPro" id="IPR015422">
    <property type="entry name" value="PyrdxlP-dep_Trfase_small"/>
</dbReference>
<protein>
    <submittedName>
        <fullName evidence="11">Cysteine desulfurase</fullName>
    </submittedName>
</protein>
<keyword evidence="7" id="KW-0411">Iron-sulfur</keyword>
<dbReference type="EMBL" id="SRMO01000087">
    <property type="protein sequence ID" value="TGG90469.1"/>
    <property type="molecule type" value="Genomic_DNA"/>
</dbReference>
<name>A0A524RKR6_9CHRO</name>
<dbReference type="PIRSF" id="PIRSF005572">
    <property type="entry name" value="NifS"/>
    <property type="match status" value="1"/>
</dbReference>
<feature type="region of interest" description="Disordered" evidence="9">
    <location>
        <begin position="1"/>
        <end position="22"/>
    </location>
</feature>
<evidence type="ECO:0000313" key="12">
    <source>
        <dbReference type="Proteomes" id="UP000317990"/>
    </source>
</evidence>
<gene>
    <name evidence="11" type="ORF">ERJ67_10425</name>
</gene>
<evidence type="ECO:0000256" key="2">
    <source>
        <dbReference type="ARBA" id="ARBA00006490"/>
    </source>
</evidence>
<reference evidence="11 12" key="1">
    <citation type="journal article" date="2019" name="mSystems">
        <title>Life at home and on the roam: Genomic adaptions reflect the dual lifestyle of an intracellular, facultative symbiont.</title>
        <authorList>
            <person name="Burgsdorf I."/>
        </authorList>
    </citation>
    <scope>NUCLEOTIDE SEQUENCE [LARGE SCALE GENOMIC DNA]</scope>
    <source>
        <strain evidence="11">277cV</strain>
    </source>
</reference>
<evidence type="ECO:0000256" key="3">
    <source>
        <dbReference type="ARBA" id="ARBA00022679"/>
    </source>
</evidence>
<comment type="caution">
    <text evidence="11">The sequence shown here is derived from an EMBL/GenBank/DDBJ whole genome shotgun (WGS) entry which is preliminary data.</text>
</comment>
<dbReference type="GO" id="GO:0046872">
    <property type="term" value="F:metal ion binding"/>
    <property type="evidence" value="ECO:0007669"/>
    <property type="project" value="UniProtKB-KW"/>
</dbReference>
<evidence type="ECO:0000256" key="5">
    <source>
        <dbReference type="ARBA" id="ARBA00022898"/>
    </source>
</evidence>